<dbReference type="GO" id="GO:0004177">
    <property type="term" value="F:aminopeptidase activity"/>
    <property type="evidence" value="ECO:0007669"/>
    <property type="project" value="UniProtKB-KW"/>
</dbReference>
<proteinExistence type="inferred from homology"/>
<evidence type="ECO:0000313" key="3">
    <source>
        <dbReference type="Proteomes" id="UP000027446"/>
    </source>
</evidence>
<name>A0A069E7Y4_9PROT</name>
<dbReference type="PANTHER" id="PTHR36512">
    <property type="entry name" value="D-AMINOPEPTIDASE"/>
    <property type="match status" value="1"/>
</dbReference>
<dbReference type="InterPro" id="IPR016117">
    <property type="entry name" value="ArgJ-like_dom_sf"/>
</dbReference>
<keyword evidence="3" id="KW-1185">Reference proteome</keyword>
<dbReference type="SUPFAM" id="SSF56266">
    <property type="entry name" value="DmpA/ArgJ-like"/>
    <property type="match status" value="1"/>
</dbReference>
<evidence type="ECO:0000256" key="1">
    <source>
        <dbReference type="ARBA" id="ARBA00007068"/>
    </source>
</evidence>
<keyword evidence="2" id="KW-0031">Aminopeptidase</keyword>
<dbReference type="STRING" id="1280949.HAD_10895"/>
<evidence type="ECO:0000313" key="2">
    <source>
        <dbReference type="EMBL" id="KCZ86188.1"/>
    </source>
</evidence>
<organism evidence="2 3">
    <name type="scientific">Hyphomonas adhaerens MHS-3</name>
    <dbReference type="NCBI Taxonomy" id="1280949"/>
    <lineage>
        <taxon>Bacteria</taxon>
        <taxon>Pseudomonadati</taxon>
        <taxon>Pseudomonadota</taxon>
        <taxon>Alphaproteobacteria</taxon>
        <taxon>Hyphomonadales</taxon>
        <taxon>Hyphomonadaceae</taxon>
        <taxon>Hyphomonas</taxon>
    </lineage>
</organism>
<gene>
    <name evidence="2" type="ORF">HAD_10895</name>
</gene>
<keyword evidence="2" id="KW-0645">Protease</keyword>
<dbReference type="AlphaFoldDB" id="A0A069E7Y4"/>
<keyword evidence="2" id="KW-0378">Hydrolase</keyword>
<comment type="similarity">
    <text evidence="1">Belongs to the peptidase S58 family.</text>
</comment>
<dbReference type="Pfam" id="PF03576">
    <property type="entry name" value="Peptidase_S58"/>
    <property type="match status" value="1"/>
</dbReference>
<comment type="caution">
    <text evidence="2">The sequence shown here is derived from an EMBL/GenBank/DDBJ whole genome shotgun (WGS) entry which is preliminary data.</text>
</comment>
<dbReference type="RefSeq" id="WP_035571018.1">
    <property type="nucleotide sequence ID" value="NZ_ARYH01000001.1"/>
</dbReference>
<accession>A0A069E7Y4</accession>
<protein>
    <submittedName>
        <fullName evidence="2">Aminopeptidase DmpA</fullName>
    </submittedName>
</protein>
<dbReference type="Gene3D" id="3.60.70.12">
    <property type="entry name" value="L-amino peptidase D-ALA esterase/amidase"/>
    <property type="match status" value="1"/>
</dbReference>
<dbReference type="PANTHER" id="PTHR36512:SF3">
    <property type="entry name" value="BLR5678 PROTEIN"/>
    <property type="match status" value="1"/>
</dbReference>
<reference evidence="2 3" key="1">
    <citation type="journal article" date="2014" name="Antonie Van Leeuwenhoek">
        <title>Hyphomonas beringensis sp. nov. and Hyphomonas chukchiensis sp. nov., isolated from surface seawater of the Bering Sea and Chukchi Sea.</title>
        <authorList>
            <person name="Li C."/>
            <person name="Lai Q."/>
            <person name="Li G."/>
            <person name="Dong C."/>
            <person name="Wang J."/>
            <person name="Liao Y."/>
            <person name="Shao Z."/>
        </authorList>
    </citation>
    <scope>NUCLEOTIDE SEQUENCE [LARGE SCALE GENOMIC DNA]</scope>
    <source>
        <strain evidence="2 3">MHS-3</strain>
    </source>
</reference>
<dbReference type="CDD" id="cd02253">
    <property type="entry name" value="DmpA"/>
    <property type="match status" value="1"/>
</dbReference>
<dbReference type="eggNOG" id="COG3191">
    <property type="taxonomic scope" value="Bacteria"/>
</dbReference>
<dbReference type="InterPro" id="IPR005321">
    <property type="entry name" value="Peptidase_S58_DmpA"/>
</dbReference>
<dbReference type="PATRIC" id="fig|1280949.3.peg.2229"/>
<sequence>MLAAICLTSTAACQTHPRARDLGITFDGEPGKLNAITDLPGLEVGQVTLTDKGARTGATVVFPLGKEATEGVSAGYFAFNGTGELTGAHFIEEFGAFFGPVTLTGTLGIGEARDGVLEWTAEHFKGNDDVKFSRVLPVVGETYDGGLNDAWSFPLTSKDVVDALNSAKTGPVEEGSVGGGTGMVAYHFKGGIGTSSRIARYGEDTAFTVGVLVQANHGNREQLVIDGIDVGKMITDLQPTRPPKSDTERDGSIIIVIGTDAPLLPGQLKRLARRAAIGMGRTGGQGDSLSGDIFLAFSTANRVTLGADAPATYVSLPGEALDPMFDAVVDATEEAILNALVAAEDMPGGRGGFVYALPEDRVRAIIQSTKKDQ</sequence>
<dbReference type="Proteomes" id="UP000027446">
    <property type="component" value="Unassembled WGS sequence"/>
</dbReference>
<dbReference type="OrthoDB" id="9770388at2"/>
<dbReference type="EMBL" id="ARYH01000001">
    <property type="protein sequence ID" value="KCZ86188.1"/>
    <property type="molecule type" value="Genomic_DNA"/>
</dbReference>